<keyword evidence="3" id="KW-1185">Reference proteome</keyword>
<feature type="domain" description="Helicase C-terminal" evidence="1">
    <location>
        <begin position="19"/>
        <end position="166"/>
    </location>
</feature>
<dbReference type="Pfam" id="PF11648">
    <property type="entry name" value="RIG-I_C-RD"/>
    <property type="match status" value="1"/>
</dbReference>
<protein>
    <submittedName>
        <fullName evidence="4">RNA helicase</fullName>
    </submittedName>
</protein>
<proteinExistence type="predicted"/>
<dbReference type="InterPro" id="IPR001650">
    <property type="entry name" value="Helicase_C-like"/>
</dbReference>
<evidence type="ECO:0000259" key="2">
    <source>
        <dbReference type="PROSITE" id="PS51789"/>
    </source>
</evidence>
<dbReference type="PROSITE" id="PS51194">
    <property type="entry name" value="HELICASE_CTER"/>
    <property type="match status" value="1"/>
</dbReference>
<dbReference type="PANTHER" id="PTHR14074:SF16">
    <property type="entry name" value="ANTIVIRAL INNATE IMMUNE RESPONSE RECEPTOR RIG-I"/>
    <property type="match status" value="1"/>
</dbReference>
<dbReference type="PROSITE" id="PS51789">
    <property type="entry name" value="RLR_CTR"/>
    <property type="match status" value="1"/>
</dbReference>
<dbReference type="GO" id="GO:0005737">
    <property type="term" value="C:cytoplasm"/>
    <property type="evidence" value="ECO:0007669"/>
    <property type="project" value="TreeGrafter"/>
</dbReference>
<evidence type="ECO:0000313" key="3">
    <source>
        <dbReference type="Proteomes" id="UP000887569"/>
    </source>
</evidence>
<evidence type="ECO:0000259" key="1">
    <source>
        <dbReference type="PROSITE" id="PS51194"/>
    </source>
</evidence>
<dbReference type="Pfam" id="PF00271">
    <property type="entry name" value="Helicase_C"/>
    <property type="match status" value="1"/>
</dbReference>
<dbReference type="Gene3D" id="1.20.1320.30">
    <property type="match status" value="1"/>
</dbReference>
<dbReference type="InterPro" id="IPR021673">
    <property type="entry name" value="RLR_CTR"/>
</dbReference>
<sequence length="367" mass="42030">YVKVRDLDLSDDDNGESKEIIRLLHEILLKQYEKEPSSRTIIFVTTRMLAEKLAEHLNECRIVDGGPRAIGFVTSLRKVLVATSVAEEGLDISACNLIIKYNNTGSERSLIQRRGRARAKNSRSILLALDGSIEKRELENIQKEELMRLCLRHIQTKSEEQMKNLVHEKIREHKALRETALAQRKERRALLAERSFDLCCRMCGAFICKSSDMRVACENQYVCCDPTIWERIEPRVHSSSKAISIATLVGKPYCKGTESCECNEAIGTIIRLYGAFLPTISARAIVVDDKDEPGRMRDEKKWETISREKFFIEPITERDLKVMLAALLNYSKEMHCVLEAEVQMVAERAVADAKRERKHVIKYTIDD</sequence>
<dbReference type="WBParaSite" id="PgB13_g044_t01">
    <property type="protein sequence ID" value="PgB13_g044_t01"/>
    <property type="gene ID" value="PgB13_g044"/>
</dbReference>
<dbReference type="InterPro" id="IPR051363">
    <property type="entry name" value="RLR_Helicase"/>
</dbReference>
<dbReference type="Proteomes" id="UP000887569">
    <property type="component" value="Unplaced"/>
</dbReference>
<dbReference type="SMART" id="SM00490">
    <property type="entry name" value="HELICc"/>
    <property type="match status" value="1"/>
</dbReference>
<dbReference type="InterPro" id="IPR038557">
    <property type="entry name" value="RLR_C_sf"/>
</dbReference>
<dbReference type="AlphaFoldDB" id="A0A914ZQ21"/>
<name>A0A914ZQ21_PARUN</name>
<dbReference type="PANTHER" id="PTHR14074">
    <property type="entry name" value="HELICASE WITH DEATH DOMAIN-RELATED"/>
    <property type="match status" value="1"/>
</dbReference>
<evidence type="ECO:0000313" key="4">
    <source>
        <dbReference type="WBParaSite" id="PgB13_g044_t01"/>
    </source>
</evidence>
<dbReference type="SUPFAM" id="SSF52540">
    <property type="entry name" value="P-loop containing nucleoside triphosphate hydrolases"/>
    <property type="match status" value="1"/>
</dbReference>
<accession>A0A914ZQ21</accession>
<dbReference type="Gene3D" id="2.170.150.30">
    <property type="entry name" value="RIG-I-like receptor, C-terminal regulatory domain"/>
    <property type="match status" value="1"/>
</dbReference>
<dbReference type="InterPro" id="IPR027417">
    <property type="entry name" value="P-loop_NTPase"/>
</dbReference>
<dbReference type="Gene3D" id="3.40.50.300">
    <property type="entry name" value="P-loop containing nucleotide triphosphate hydrolases"/>
    <property type="match status" value="1"/>
</dbReference>
<organism evidence="3 4">
    <name type="scientific">Parascaris univalens</name>
    <name type="common">Nematode worm</name>
    <dbReference type="NCBI Taxonomy" id="6257"/>
    <lineage>
        <taxon>Eukaryota</taxon>
        <taxon>Metazoa</taxon>
        <taxon>Ecdysozoa</taxon>
        <taxon>Nematoda</taxon>
        <taxon>Chromadorea</taxon>
        <taxon>Rhabditida</taxon>
        <taxon>Spirurina</taxon>
        <taxon>Ascaridomorpha</taxon>
        <taxon>Ascaridoidea</taxon>
        <taxon>Ascarididae</taxon>
        <taxon>Parascaris</taxon>
    </lineage>
</organism>
<feature type="domain" description="RLR CTR" evidence="2">
    <location>
        <begin position="186"/>
        <end position="319"/>
    </location>
</feature>
<reference evidence="4" key="1">
    <citation type="submission" date="2022-11" db="UniProtKB">
        <authorList>
            <consortium name="WormBaseParasite"/>
        </authorList>
    </citation>
    <scope>IDENTIFICATION</scope>
</reference>